<evidence type="ECO:0000313" key="2">
    <source>
        <dbReference type="EMBL" id="TNJ27341.1"/>
    </source>
</evidence>
<dbReference type="InterPro" id="IPR050566">
    <property type="entry name" value="Deoxyribonucleoside_kinase"/>
</dbReference>
<dbReference type="AlphaFoldDB" id="A0A4Z1T4I3"/>
<dbReference type="InterPro" id="IPR031314">
    <property type="entry name" value="DNK_dom"/>
</dbReference>
<organism evidence="2 3">
    <name type="scientific">Giardia muris</name>
    <dbReference type="NCBI Taxonomy" id="5742"/>
    <lineage>
        <taxon>Eukaryota</taxon>
        <taxon>Metamonada</taxon>
        <taxon>Diplomonadida</taxon>
        <taxon>Hexamitidae</taxon>
        <taxon>Giardiinae</taxon>
        <taxon>Giardia</taxon>
    </lineage>
</organism>
<gene>
    <name evidence="2" type="ORF">GMRT_13850</name>
</gene>
<sequence length="245" mass="27781">MHQHLRRLPGLIVVDGPIGVGKSTFIDTLRKHIENKGLKALLIGEDFVTDPIVAPLMNESYRRPGEFLMLSQTLITAFYGNWHRKILDLVLSKNYDYVIMDRWMLSVVVFTDSGRRNGSITDAQAASLTEFLTHVFVKNPLIPHLYIQLSSSVEDCWKNIILRSRNYELDGGEEQMATLNAFLLKETASIGCLTSRFAKAPYGTTPDEMDTLWNEMKAIKEMVLTRDQFWTPSAELLDNVLAASK</sequence>
<dbReference type="InterPro" id="IPR027417">
    <property type="entry name" value="P-loop_NTPase"/>
</dbReference>
<dbReference type="VEuPathDB" id="GiardiaDB:GMRT_13850"/>
<dbReference type="PANTHER" id="PTHR10513:SF35">
    <property type="entry name" value="DEOXYADENOSINE KINASE"/>
    <property type="match status" value="1"/>
</dbReference>
<dbReference type="SUPFAM" id="SSF52540">
    <property type="entry name" value="P-loop containing nucleoside triphosphate hydrolases"/>
    <property type="match status" value="1"/>
</dbReference>
<dbReference type="Proteomes" id="UP000315496">
    <property type="component" value="Chromosome 4"/>
</dbReference>
<dbReference type="OrthoDB" id="567086at2759"/>
<comment type="caution">
    <text evidence="2">The sequence shown here is derived from an EMBL/GenBank/DDBJ whole genome shotgun (WGS) entry which is preliminary data.</text>
</comment>
<dbReference type="Gene3D" id="3.40.50.300">
    <property type="entry name" value="P-loop containing nucleotide triphosphate hydrolases"/>
    <property type="match status" value="1"/>
</dbReference>
<evidence type="ECO:0000259" key="1">
    <source>
        <dbReference type="Pfam" id="PF01712"/>
    </source>
</evidence>
<proteinExistence type="predicted"/>
<keyword evidence="3" id="KW-1185">Reference proteome</keyword>
<evidence type="ECO:0000313" key="3">
    <source>
        <dbReference type="Proteomes" id="UP000315496"/>
    </source>
</evidence>
<dbReference type="GO" id="GO:0019136">
    <property type="term" value="F:deoxynucleoside kinase activity"/>
    <property type="evidence" value="ECO:0007669"/>
    <property type="project" value="TreeGrafter"/>
</dbReference>
<reference evidence="2 3" key="1">
    <citation type="submission" date="2019-05" db="EMBL/GenBank/DDBJ databases">
        <title>The compact genome of Giardia muris reveals important steps in the evolution of intestinal protozoan parasites.</title>
        <authorList>
            <person name="Xu F."/>
            <person name="Jimenez-Gonzalez A."/>
            <person name="Einarsson E."/>
            <person name="Astvaldsson A."/>
            <person name="Peirasmaki D."/>
            <person name="Eckmann L."/>
            <person name="Andersson J.O."/>
            <person name="Svard S.G."/>
            <person name="Jerlstrom-Hultqvist J."/>
        </authorList>
    </citation>
    <scope>NUCLEOTIDE SEQUENCE [LARGE SCALE GENOMIC DNA]</scope>
    <source>
        <strain evidence="2 3">Roberts-Thomson</strain>
    </source>
</reference>
<keyword evidence="2" id="KW-0808">Transferase</keyword>
<dbReference type="GO" id="GO:0005737">
    <property type="term" value="C:cytoplasm"/>
    <property type="evidence" value="ECO:0007669"/>
    <property type="project" value="TreeGrafter"/>
</dbReference>
<protein>
    <submittedName>
        <fullName evidence="2">Deoxynucleoside kinase</fullName>
    </submittedName>
</protein>
<dbReference type="EMBL" id="VDLU01000004">
    <property type="protein sequence ID" value="TNJ27341.1"/>
    <property type="molecule type" value="Genomic_DNA"/>
</dbReference>
<name>A0A4Z1T4I3_GIAMU</name>
<accession>A0A4Z1T4I3</accession>
<keyword evidence="2" id="KW-0418">Kinase</keyword>
<feature type="domain" description="Deoxynucleoside kinase" evidence="1">
    <location>
        <begin position="12"/>
        <end position="174"/>
    </location>
</feature>
<dbReference type="Pfam" id="PF01712">
    <property type="entry name" value="dNK"/>
    <property type="match status" value="1"/>
</dbReference>
<dbReference type="PANTHER" id="PTHR10513">
    <property type="entry name" value="DEOXYNUCLEOSIDE KINASE"/>
    <property type="match status" value="1"/>
</dbReference>